<dbReference type="EMBL" id="FZMO01000490">
    <property type="protein sequence ID" value="SNQ50828.1"/>
    <property type="molecule type" value="Genomic_DNA"/>
</dbReference>
<name>A0A2I2KYU5_9ACTN</name>
<feature type="region of interest" description="Disordered" evidence="1">
    <location>
        <begin position="62"/>
        <end position="95"/>
    </location>
</feature>
<protein>
    <submittedName>
        <fullName evidence="2">Uncharacterized protein</fullName>
    </submittedName>
</protein>
<organism evidence="2 3">
    <name type="scientific">Frankia canadensis</name>
    <dbReference type="NCBI Taxonomy" id="1836972"/>
    <lineage>
        <taxon>Bacteria</taxon>
        <taxon>Bacillati</taxon>
        <taxon>Actinomycetota</taxon>
        <taxon>Actinomycetes</taxon>
        <taxon>Frankiales</taxon>
        <taxon>Frankiaceae</taxon>
        <taxon>Frankia</taxon>
    </lineage>
</organism>
<gene>
    <name evidence="2" type="ORF">FRACA_540014</name>
</gene>
<evidence type="ECO:0000256" key="1">
    <source>
        <dbReference type="SAM" id="MobiDB-lite"/>
    </source>
</evidence>
<evidence type="ECO:0000313" key="3">
    <source>
        <dbReference type="Proteomes" id="UP000234331"/>
    </source>
</evidence>
<dbReference type="Proteomes" id="UP000234331">
    <property type="component" value="Unassembled WGS sequence"/>
</dbReference>
<accession>A0A2I2KYU5</accession>
<proteinExistence type="predicted"/>
<dbReference type="AlphaFoldDB" id="A0A2I2KYU5"/>
<evidence type="ECO:0000313" key="2">
    <source>
        <dbReference type="EMBL" id="SNQ50828.1"/>
    </source>
</evidence>
<reference evidence="2 3" key="1">
    <citation type="submission" date="2017-06" db="EMBL/GenBank/DDBJ databases">
        <authorList>
            <person name="Kim H.J."/>
            <person name="Triplett B.A."/>
        </authorList>
    </citation>
    <scope>NUCLEOTIDE SEQUENCE [LARGE SCALE GENOMIC DNA]</scope>
    <source>
        <strain evidence="2">FRACA_ARgP5</strain>
    </source>
</reference>
<sequence>MKSAQRAHRPLRSGHSWPSTLRLSELRRTPGTATFTHQSALPGYLRHTLLLWQFPVGVSRLRSPSRQCPDKRRRGGTAGSHSLVPRRKVPDAIDTPNSMASRREICLCCGVARDAIVAACPPSGTNAADLSGLVQAARDGELLGGFATGLQCERARGVMTFG</sequence>
<keyword evidence="3" id="KW-1185">Reference proteome</keyword>